<keyword evidence="1 4" id="KW-0560">Oxidoreductase</keyword>
<dbReference type="PANTHER" id="PTHR43774">
    <property type="entry name" value="PEPTIDE METHIONINE SULFOXIDE REDUCTASE"/>
    <property type="match status" value="1"/>
</dbReference>
<evidence type="ECO:0000256" key="1">
    <source>
        <dbReference type="ARBA" id="ARBA00023002"/>
    </source>
</evidence>
<dbReference type="EC" id="1.8.4.11" evidence="4"/>
<organism evidence="6 7">
    <name type="scientific">Candidatus Wildermuthbacteria bacterium RIFCSPLOWO2_01_FULL_48_16</name>
    <dbReference type="NCBI Taxonomy" id="1802461"/>
    <lineage>
        <taxon>Bacteria</taxon>
        <taxon>Candidatus Wildermuthiibacteriota</taxon>
    </lineage>
</organism>
<accession>A0A1G2RK37</accession>
<evidence type="ECO:0000313" key="7">
    <source>
        <dbReference type="Proteomes" id="UP000176917"/>
    </source>
</evidence>
<dbReference type="Pfam" id="PF01625">
    <property type="entry name" value="PMSR"/>
    <property type="match status" value="2"/>
</dbReference>
<evidence type="ECO:0000313" key="6">
    <source>
        <dbReference type="EMBL" id="OHA72729.1"/>
    </source>
</evidence>
<proteinExistence type="inferred from homology"/>
<sequence>MEIAVFGGGCFWCTEAVFAMLKGVRSAVPGYVKGIEVVRMEFDPQQISYRDLLTVFFATHDPTSIDRQGADIGPQYRSVIFYTSETQRSEAERYMKELKEEKPIVTLLESFEKFTEAEEFHKKFYEKDPSQPYCQLVIEPKLEKVKTKFEALLKTHS</sequence>
<protein>
    <recommendedName>
        <fullName evidence="4">Peptide methionine sulfoxide reductase MsrA</fullName>
        <shortName evidence="4">Protein-methionine-S-oxide reductase</shortName>
        <ecNumber evidence="4">1.8.4.11</ecNumber>
    </recommendedName>
    <alternativeName>
        <fullName evidence="4">Peptide-methionine (S)-S-oxide reductase</fullName>
        <shortName evidence="4">Peptide Met(O) reductase</shortName>
    </alternativeName>
</protein>
<comment type="catalytic activity">
    <reaction evidence="3 4">
        <text>[thioredoxin]-disulfide + L-methionine + H2O = L-methionine (S)-S-oxide + [thioredoxin]-dithiol</text>
        <dbReference type="Rhea" id="RHEA:19993"/>
        <dbReference type="Rhea" id="RHEA-COMP:10698"/>
        <dbReference type="Rhea" id="RHEA-COMP:10700"/>
        <dbReference type="ChEBI" id="CHEBI:15377"/>
        <dbReference type="ChEBI" id="CHEBI:29950"/>
        <dbReference type="ChEBI" id="CHEBI:50058"/>
        <dbReference type="ChEBI" id="CHEBI:57844"/>
        <dbReference type="ChEBI" id="CHEBI:58772"/>
        <dbReference type="EC" id="1.8.4.11"/>
    </reaction>
</comment>
<dbReference type="AlphaFoldDB" id="A0A1G2RK37"/>
<dbReference type="GO" id="GO:0008113">
    <property type="term" value="F:peptide-methionine (S)-S-oxide reductase activity"/>
    <property type="evidence" value="ECO:0007669"/>
    <property type="project" value="UniProtKB-UniRule"/>
</dbReference>
<comment type="similarity">
    <text evidence="4">Belongs to the MsrA Met sulfoxide reductase family.</text>
</comment>
<dbReference type="InterPro" id="IPR036509">
    <property type="entry name" value="Met_Sox_Rdtase_MsrA_sf"/>
</dbReference>
<dbReference type="Proteomes" id="UP000176917">
    <property type="component" value="Unassembled WGS sequence"/>
</dbReference>
<evidence type="ECO:0000256" key="3">
    <source>
        <dbReference type="ARBA" id="ARBA00048782"/>
    </source>
</evidence>
<dbReference type="Gene3D" id="3.30.1060.10">
    <property type="entry name" value="Peptide methionine sulphoxide reductase MsrA"/>
    <property type="match status" value="1"/>
</dbReference>
<comment type="function">
    <text evidence="4">Has an important function as a repair enzyme for proteins that have been inactivated by oxidation. Catalyzes the reversible oxidation-reduction of methionine sulfoxide in proteins to methionine.</text>
</comment>
<feature type="active site" evidence="4">
    <location>
        <position position="10"/>
    </location>
</feature>
<dbReference type="PANTHER" id="PTHR43774:SF1">
    <property type="entry name" value="PEPTIDE METHIONINE SULFOXIDE REDUCTASE MSRA 2"/>
    <property type="match status" value="1"/>
</dbReference>
<name>A0A1G2RK37_9BACT</name>
<dbReference type="InterPro" id="IPR002569">
    <property type="entry name" value="Met_Sox_Rdtase_MsrA_dom"/>
</dbReference>
<evidence type="ECO:0000259" key="5">
    <source>
        <dbReference type="Pfam" id="PF01625"/>
    </source>
</evidence>
<dbReference type="SUPFAM" id="SSF55068">
    <property type="entry name" value="Peptide methionine sulfoxide reductase"/>
    <property type="match status" value="1"/>
</dbReference>
<evidence type="ECO:0000256" key="2">
    <source>
        <dbReference type="ARBA" id="ARBA00047806"/>
    </source>
</evidence>
<dbReference type="HAMAP" id="MF_01401">
    <property type="entry name" value="MsrA"/>
    <property type="match status" value="1"/>
</dbReference>
<feature type="domain" description="Peptide methionine sulphoxide reductase MsrA" evidence="5">
    <location>
        <begin position="4"/>
        <end position="34"/>
    </location>
</feature>
<feature type="domain" description="Peptide methionine sulphoxide reductase MsrA" evidence="5">
    <location>
        <begin position="35"/>
        <end position="135"/>
    </location>
</feature>
<evidence type="ECO:0000256" key="4">
    <source>
        <dbReference type="HAMAP-Rule" id="MF_01401"/>
    </source>
</evidence>
<dbReference type="GO" id="GO:0033744">
    <property type="term" value="F:L-methionine:thioredoxin-disulfide S-oxidoreductase activity"/>
    <property type="evidence" value="ECO:0007669"/>
    <property type="project" value="RHEA"/>
</dbReference>
<dbReference type="EMBL" id="MHUG01000024">
    <property type="protein sequence ID" value="OHA72729.1"/>
    <property type="molecule type" value="Genomic_DNA"/>
</dbReference>
<reference evidence="6 7" key="1">
    <citation type="journal article" date="2016" name="Nat. Commun.">
        <title>Thousands of microbial genomes shed light on interconnected biogeochemical processes in an aquifer system.</title>
        <authorList>
            <person name="Anantharaman K."/>
            <person name="Brown C.T."/>
            <person name="Hug L.A."/>
            <person name="Sharon I."/>
            <person name="Castelle C.J."/>
            <person name="Probst A.J."/>
            <person name="Thomas B.C."/>
            <person name="Singh A."/>
            <person name="Wilkins M.J."/>
            <person name="Karaoz U."/>
            <person name="Brodie E.L."/>
            <person name="Williams K.H."/>
            <person name="Hubbard S.S."/>
            <person name="Banfield J.F."/>
        </authorList>
    </citation>
    <scope>NUCLEOTIDE SEQUENCE [LARGE SCALE GENOMIC DNA]</scope>
</reference>
<comment type="catalytic activity">
    <reaction evidence="2 4">
        <text>L-methionyl-[protein] + [thioredoxin]-disulfide + H2O = L-methionyl-(S)-S-oxide-[protein] + [thioredoxin]-dithiol</text>
        <dbReference type="Rhea" id="RHEA:14217"/>
        <dbReference type="Rhea" id="RHEA-COMP:10698"/>
        <dbReference type="Rhea" id="RHEA-COMP:10700"/>
        <dbReference type="Rhea" id="RHEA-COMP:12313"/>
        <dbReference type="Rhea" id="RHEA-COMP:12315"/>
        <dbReference type="ChEBI" id="CHEBI:15377"/>
        <dbReference type="ChEBI" id="CHEBI:16044"/>
        <dbReference type="ChEBI" id="CHEBI:29950"/>
        <dbReference type="ChEBI" id="CHEBI:44120"/>
        <dbReference type="ChEBI" id="CHEBI:50058"/>
        <dbReference type="EC" id="1.8.4.11"/>
    </reaction>
</comment>
<comment type="caution">
    <text evidence="6">The sequence shown here is derived from an EMBL/GenBank/DDBJ whole genome shotgun (WGS) entry which is preliminary data.</text>
</comment>
<gene>
    <name evidence="4" type="primary">msrA</name>
    <name evidence="6" type="ORF">A3B24_00630</name>
</gene>
<dbReference type="STRING" id="1802461.A3B24_00630"/>